<dbReference type="EMBL" id="KL889347">
    <property type="protein sequence ID" value="KGL76734.1"/>
    <property type="molecule type" value="Genomic_DNA"/>
</dbReference>
<sequence>LDPVGEAITTSADLHYLASVRKKPAETQDASTNTTSELKSYQSVGIGDGNVVSEAGKNQSVMTDPVAESLTVPEMLPQDMYLNLPAEENETHLSPSLFDAPVVSEHEYIKVTDIEQSDLLNVLPIIPESAEETVSTQQNEEFEISFIKFSHVANSVTSTPPEELQRKG</sequence>
<accession>A0A099Z2M4</accession>
<dbReference type="AlphaFoldDB" id="A0A099Z2M4"/>
<feature type="non-terminal residue" evidence="1">
    <location>
        <position position="1"/>
    </location>
</feature>
<evidence type="ECO:0000313" key="1">
    <source>
        <dbReference type="EMBL" id="KGL76734.1"/>
    </source>
</evidence>
<feature type="non-terminal residue" evidence="1">
    <location>
        <position position="168"/>
    </location>
</feature>
<protein>
    <submittedName>
        <fullName evidence="1">Uncharacterized protein C5orf42</fullName>
    </submittedName>
</protein>
<gene>
    <name evidence="1" type="ORF">N309_09637</name>
</gene>
<reference evidence="1 2" key="1">
    <citation type="submission" date="2014-06" db="EMBL/GenBank/DDBJ databases">
        <title>Genome evolution of avian class.</title>
        <authorList>
            <person name="Zhang G."/>
            <person name="Li C."/>
        </authorList>
    </citation>
    <scope>NUCLEOTIDE SEQUENCE [LARGE SCALE GENOMIC DNA]</scope>
    <source>
        <strain evidence="1">BGI_N309</strain>
    </source>
</reference>
<name>A0A099Z2M4_TINGU</name>
<keyword evidence="2" id="KW-1185">Reference proteome</keyword>
<dbReference type="Proteomes" id="UP000053641">
    <property type="component" value="Unassembled WGS sequence"/>
</dbReference>
<dbReference type="GO" id="GO:0035869">
    <property type="term" value="C:ciliary transition zone"/>
    <property type="evidence" value="ECO:0007669"/>
    <property type="project" value="TreeGrafter"/>
</dbReference>
<dbReference type="PANTHER" id="PTHR14492:SF4">
    <property type="entry name" value="CILIOGENESIS AND PLANAR POLARITY EFFECTOR 1"/>
    <property type="match status" value="1"/>
</dbReference>
<organism evidence="1 2">
    <name type="scientific">Tinamus guttatus</name>
    <name type="common">White-throated tinamou</name>
    <dbReference type="NCBI Taxonomy" id="94827"/>
    <lineage>
        <taxon>Eukaryota</taxon>
        <taxon>Metazoa</taxon>
        <taxon>Chordata</taxon>
        <taxon>Craniata</taxon>
        <taxon>Vertebrata</taxon>
        <taxon>Euteleostomi</taxon>
        <taxon>Archelosauria</taxon>
        <taxon>Archosauria</taxon>
        <taxon>Dinosauria</taxon>
        <taxon>Saurischia</taxon>
        <taxon>Theropoda</taxon>
        <taxon>Coelurosauria</taxon>
        <taxon>Aves</taxon>
        <taxon>Palaeognathae</taxon>
        <taxon>Tinamiformes</taxon>
        <taxon>Tinamidae</taxon>
        <taxon>Tinamus</taxon>
    </lineage>
</organism>
<dbReference type="InterPro" id="IPR028236">
    <property type="entry name" value="CPLANE1"/>
</dbReference>
<dbReference type="STRING" id="94827.A0A099Z2M4"/>
<evidence type="ECO:0000313" key="2">
    <source>
        <dbReference type="Proteomes" id="UP000053641"/>
    </source>
</evidence>
<proteinExistence type="predicted"/>
<dbReference type="GO" id="GO:0060271">
    <property type="term" value="P:cilium assembly"/>
    <property type="evidence" value="ECO:0007669"/>
    <property type="project" value="TreeGrafter"/>
</dbReference>
<dbReference type="PANTHER" id="PTHR14492">
    <property type="entry name" value="JBTS17"/>
    <property type="match status" value="1"/>
</dbReference>